<organism evidence="1">
    <name type="scientific">Wuchereria bancrofti</name>
    <dbReference type="NCBI Taxonomy" id="6293"/>
    <lineage>
        <taxon>Eukaryota</taxon>
        <taxon>Metazoa</taxon>
        <taxon>Ecdysozoa</taxon>
        <taxon>Nematoda</taxon>
        <taxon>Chromadorea</taxon>
        <taxon>Rhabditida</taxon>
        <taxon>Spirurina</taxon>
        <taxon>Spiruromorpha</taxon>
        <taxon>Filarioidea</taxon>
        <taxon>Onchocercidae</taxon>
        <taxon>Wuchereria</taxon>
    </lineage>
</organism>
<evidence type="ECO:0000313" key="1">
    <source>
        <dbReference type="WBParaSite" id="maker-PairedContig_1446-snap-gene-0.15-mRNA-1"/>
    </source>
</evidence>
<reference evidence="1" key="1">
    <citation type="submission" date="2016-11" db="UniProtKB">
        <authorList>
            <consortium name="WormBaseParasite"/>
        </authorList>
    </citation>
    <scope>IDENTIFICATION</scope>
    <source>
        <strain evidence="1">pt0022</strain>
    </source>
</reference>
<name>A0A1I8ED36_WUCBA</name>
<protein>
    <submittedName>
        <fullName evidence="1">Uncharacterized protein</fullName>
    </submittedName>
</protein>
<proteinExistence type="predicted"/>
<sequence length="209" mass="24597">MTKIPRRSVILDEKTIFQISIVTDACYFIIRMINSMSIRVSFRETQLMEMLHTITISMIFISLYANQLDNKNLKRRCDSLSGITCECANPLVQWKNNEGKIFKINEIYYGKEIILCYIMEFINHTNHYDLVSDAQDCKHLEEYYDVKKGPILKANKCDAMLSQYIRICYYAIQIGLTNVLTFYGNMITKRYVMYLLLNISNERNQCIII</sequence>
<dbReference type="AlphaFoldDB" id="A0A1I8ED36"/>
<accession>A0A1I8ED36</accession>
<dbReference type="WBParaSite" id="maker-PairedContig_1446-snap-gene-0.15-mRNA-1">
    <property type="protein sequence ID" value="maker-PairedContig_1446-snap-gene-0.15-mRNA-1"/>
    <property type="gene ID" value="maker-PairedContig_1446-snap-gene-0.15"/>
</dbReference>